<evidence type="ECO:0000256" key="1">
    <source>
        <dbReference type="SAM" id="Phobius"/>
    </source>
</evidence>
<keyword evidence="1" id="KW-0812">Transmembrane</keyword>
<reference evidence="2 3" key="1">
    <citation type="submission" date="2020-09" db="EMBL/GenBank/DDBJ databases">
        <title>De no assembly of potato wild relative species, Solanum commersonii.</title>
        <authorList>
            <person name="Cho K."/>
        </authorList>
    </citation>
    <scope>NUCLEOTIDE SEQUENCE [LARGE SCALE GENOMIC DNA]</scope>
    <source>
        <strain evidence="2">LZ3.2</strain>
        <tissue evidence="2">Leaf</tissue>
    </source>
</reference>
<evidence type="ECO:0000313" key="3">
    <source>
        <dbReference type="Proteomes" id="UP000824120"/>
    </source>
</evidence>
<organism evidence="2 3">
    <name type="scientific">Solanum commersonii</name>
    <name type="common">Commerson's wild potato</name>
    <name type="synonym">Commerson's nightshade</name>
    <dbReference type="NCBI Taxonomy" id="4109"/>
    <lineage>
        <taxon>Eukaryota</taxon>
        <taxon>Viridiplantae</taxon>
        <taxon>Streptophyta</taxon>
        <taxon>Embryophyta</taxon>
        <taxon>Tracheophyta</taxon>
        <taxon>Spermatophyta</taxon>
        <taxon>Magnoliopsida</taxon>
        <taxon>eudicotyledons</taxon>
        <taxon>Gunneridae</taxon>
        <taxon>Pentapetalae</taxon>
        <taxon>asterids</taxon>
        <taxon>lamiids</taxon>
        <taxon>Solanales</taxon>
        <taxon>Solanaceae</taxon>
        <taxon>Solanoideae</taxon>
        <taxon>Solaneae</taxon>
        <taxon>Solanum</taxon>
    </lineage>
</organism>
<proteinExistence type="predicted"/>
<keyword evidence="1" id="KW-0472">Membrane</keyword>
<dbReference type="EMBL" id="JACXVP010000010">
    <property type="protein sequence ID" value="KAG5578967.1"/>
    <property type="molecule type" value="Genomic_DNA"/>
</dbReference>
<gene>
    <name evidence="2" type="ORF">H5410_049594</name>
</gene>
<feature type="transmembrane region" description="Helical" evidence="1">
    <location>
        <begin position="102"/>
        <end position="122"/>
    </location>
</feature>
<comment type="caution">
    <text evidence="2">The sequence shown here is derived from an EMBL/GenBank/DDBJ whole genome shotgun (WGS) entry which is preliminary data.</text>
</comment>
<evidence type="ECO:0000313" key="2">
    <source>
        <dbReference type="EMBL" id="KAG5578967.1"/>
    </source>
</evidence>
<dbReference type="Proteomes" id="UP000824120">
    <property type="component" value="Chromosome 10"/>
</dbReference>
<keyword evidence="1" id="KW-1133">Transmembrane helix</keyword>
<accession>A0A9J5WUJ0</accession>
<dbReference type="AlphaFoldDB" id="A0A9J5WUJ0"/>
<sequence>MTKLTLNRLSDIYYKNFELTPSASSDFLSAPITSTNCEKFLFRSAPSSDKSYGCKDESFEDSEVSLALSSSSSSSLLESTSLFRDAGSMISSGSTASNPNNFFFLVVTLSCVLAAAIVFNTFPATVFEQPLFPSMTVGLANNLFSGVNKPKSQSIASSRQLLSRKILLDSSKSEILQLTPSRIQCIASLVASKSSLDIFSKQRPKAAVISGSYVKET</sequence>
<keyword evidence="3" id="KW-1185">Reference proteome</keyword>
<name>A0A9J5WUJ0_SOLCO</name>
<protein>
    <submittedName>
        <fullName evidence="2">Uncharacterized protein</fullName>
    </submittedName>
</protein>